<feature type="compositionally biased region" description="Low complexity" evidence="3">
    <location>
        <begin position="254"/>
        <end position="266"/>
    </location>
</feature>
<keyword evidence="5" id="KW-1185">Reference proteome</keyword>
<comment type="similarity">
    <text evidence="1">Belongs to the GSTCD family.</text>
</comment>
<reference evidence="6" key="1">
    <citation type="submission" date="2025-08" db="UniProtKB">
        <authorList>
            <consortium name="RefSeq"/>
        </authorList>
    </citation>
    <scope>IDENTIFICATION</scope>
    <source>
        <tissue evidence="6">Sperm</tissue>
    </source>
</reference>
<dbReference type="FunFam" id="3.40.50.150:FF:000725">
    <property type="entry name" value="Glutathione S-transferase, C-terminal domain-containing"/>
    <property type="match status" value="1"/>
</dbReference>
<sequence length="800" mass="86761">MGTQEELSHLYLEYTGTASGTVTPLQTAITLFLLSYCQDVAVKVHLVSEEEGAAIDDTPTWAPPGLHVTSIRRSDLPPIVQRCLLPALIDDASDGAGGPQGAARVGPTEGECGLPGVPNCAASGDGSAGPGKRAGPPASERPGAELCRAGLAVVLRFLVQRAARRRAVLLQLLGFRQTCLKACAEVSQWTRLCEVTFPAAVQSLVNAVRSSPQPPCRRSSLPQEVLELERRLGEPVRVHNDDKLRRVKLRGRQQKQQQQREQQQQQEQREQREQQQQQEQREQREQQQQQEQREQREQQQQQEQREQREQQQQQEPAMCGDAGQESTVELAAALARLACVGSGAGPGREAPSVRRVVTAQLPALEHVFAEGLYFTLTDLVLFPCVHLLLAQLLSSGQAEVLLAVPLVTAWYGRVSAVPAVRQAAAGAGLQPLDLPPTHATPLPSSASPGPARAVDPEALGSDKAAPPVAADNSRTASASLEQHFKGGPRPTLAKLKEAGIEACLDPHPCCQITLPWGDYPAAVNPEEGQLSEARALRKRQQLENLVGCVRSLAQPSHVIVDFCSGGGHLGIVLAYLLPQCQVVLVENKEQSLERAQSRCRGLGLSNVSLYQCNLDYYQGAFDIGVALHACGVATDMVLERCVRARAAFVVSPCCYGFIQNTDKVSFPKRRATPACERRCLCVRSRAHAGEHRSQMFQEVLSYREHMVLCRFADQTAQHLSADRRSTGKACMTLVDQDRAAAAAESGFHAHVHSMNPETCSPKNSILVGVLDARFLADTTTSPPLLLSHSVRCTSSELGPP</sequence>
<protein>
    <recommendedName>
        <fullName evidence="2">Glutathione S-transferase C-terminal domain-containing protein</fullName>
    </recommendedName>
</protein>
<feature type="region of interest" description="Disordered" evidence="3">
    <location>
        <begin position="237"/>
        <end position="324"/>
    </location>
</feature>
<evidence type="ECO:0000256" key="1">
    <source>
        <dbReference type="ARBA" id="ARBA00008797"/>
    </source>
</evidence>
<evidence type="ECO:0000259" key="4">
    <source>
        <dbReference type="Pfam" id="PF13679"/>
    </source>
</evidence>
<feature type="region of interest" description="Disordered" evidence="3">
    <location>
        <begin position="431"/>
        <end position="488"/>
    </location>
</feature>
<evidence type="ECO:0000256" key="2">
    <source>
        <dbReference type="ARBA" id="ARBA00022165"/>
    </source>
</evidence>
<evidence type="ECO:0000256" key="3">
    <source>
        <dbReference type="SAM" id="MobiDB-lite"/>
    </source>
</evidence>
<dbReference type="Gene3D" id="3.40.50.150">
    <property type="entry name" value="Vaccinia Virus protein VP39"/>
    <property type="match status" value="1"/>
</dbReference>
<dbReference type="InterPro" id="IPR036282">
    <property type="entry name" value="Glutathione-S-Trfase_C_sf"/>
</dbReference>
<dbReference type="PANTHER" id="PTHR13369:SF0">
    <property type="entry name" value="GLUTATHIONE S-TRANSFERASE C-TERMINAL DOMAIN-CONTAINING PROTEIN"/>
    <property type="match status" value="1"/>
</dbReference>
<dbReference type="RefSeq" id="XP_032812332.1">
    <property type="nucleotide sequence ID" value="XM_032956441.1"/>
</dbReference>
<dbReference type="InterPro" id="IPR029063">
    <property type="entry name" value="SAM-dependent_MTases_sf"/>
</dbReference>
<accession>A0AAJ7WWF7</accession>
<dbReference type="GO" id="GO:0005737">
    <property type="term" value="C:cytoplasm"/>
    <property type="evidence" value="ECO:0007669"/>
    <property type="project" value="TreeGrafter"/>
</dbReference>
<dbReference type="Proteomes" id="UP001318040">
    <property type="component" value="Chromosome 18"/>
</dbReference>
<feature type="domain" description="Methyltransferase" evidence="4">
    <location>
        <begin position="537"/>
        <end position="659"/>
    </location>
</feature>
<dbReference type="SUPFAM" id="SSF47616">
    <property type="entry name" value="GST C-terminal domain-like"/>
    <property type="match status" value="1"/>
</dbReference>
<dbReference type="SUPFAM" id="SSF53335">
    <property type="entry name" value="S-adenosyl-L-methionine-dependent methyltransferases"/>
    <property type="match status" value="1"/>
</dbReference>
<feature type="compositionally biased region" description="Basic and acidic residues" evidence="3">
    <location>
        <begin position="267"/>
        <end position="309"/>
    </location>
</feature>
<gene>
    <name evidence="6" type="primary">GSTCD</name>
</gene>
<evidence type="ECO:0000313" key="6">
    <source>
        <dbReference type="RefSeq" id="XP_032812332.1"/>
    </source>
</evidence>
<dbReference type="PANTHER" id="PTHR13369">
    <property type="match status" value="1"/>
</dbReference>
<organism evidence="5 6">
    <name type="scientific">Petromyzon marinus</name>
    <name type="common">Sea lamprey</name>
    <dbReference type="NCBI Taxonomy" id="7757"/>
    <lineage>
        <taxon>Eukaryota</taxon>
        <taxon>Metazoa</taxon>
        <taxon>Chordata</taxon>
        <taxon>Craniata</taxon>
        <taxon>Vertebrata</taxon>
        <taxon>Cyclostomata</taxon>
        <taxon>Hyperoartia</taxon>
        <taxon>Petromyzontiformes</taxon>
        <taxon>Petromyzontidae</taxon>
        <taxon>Petromyzon</taxon>
    </lineage>
</organism>
<proteinExistence type="inferred from homology"/>
<dbReference type="KEGG" id="pmrn:116943531"/>
<name>A0AAJ7WWF7_PETMA</name>
<dbReference type="Pfam" id="PF13679">
    <property type="entry name" value="Methyltransf_32"/>
    <property type="match status" value="1"/>
</dbReference>
<dbReference type="CTD" id="79807"/>
<dbReference type="InterPro" id="IPR025714">
    <property type="entry name" value="Methyltranfer_dom"/>
</dbReference>
<dbReference type="AlphaFoldDB" id="A0AAJ7WWF7"/>
<evidence type="ECO:0000313" key="5">
    <source>
        <dbReference type="Proteomes" id="UP001318040"/>
    </source>
</evidence>